<gene>
    <name evidence="1" type="ORF">C8N35_101865</name>
</gene>
<evidence type="ECO:0000313" key="1">
    <source>
        <dbReference type="EMBL" id="PTW62817.1"/>
    </source>
</evidence>
<dbReference type="AlphaFoldDB" id="A0A2T5VGD1"/>
<accession>A0A2T5VGD1</accession>
<sequence>MWRAFRPLFDGRRAEVRGSWTALDVGDPVPPHAALGVGPSRRKRRVGQVFYLTSRMCGSPLEVLAAVTPLLSSVAFTRFLNDEKLSKVTTSTGSSKSTSTR</sequence>
<evidence type="ECO:0000313" key="2">
    <source>
        <dbReference type="Proteomes" id="UP000244081"/>
    </source>
</evidence>
<comment type="caution">
    <text evidence="1">The sequence shown here is derived from an EMBL/GenBank/DDBJ whole genome shotgun (WGS) entry which is preliminary data.</text>
</comment>
<dbReference type="EMBL" id="QAYG01000001">
    <property type="protein sequence ID" value="PTW62817.1"/>
    <property type="molecule type" value="Genomic_DNA"/>
</dbReference>
<proteinExistence type="predicted"/>
<dbReference type="Proteomes" id="UP000244081">
    <property type="component" value="Unassembled WGS sequence"/>
</dbReference>
<keyword evidence="2" id="KW-1185">Reference proteome</keyword>
<reference evidence="1 2" key="1">
    <citation type="submission" date="2018-04" db="EMBL/GenBank/DDBJ databases">
        <title>Genomic Encyclopedia of Archaeal and Bacterial Type Strains, Phase II (KMG-II): from individual species to whole genera.</title>
        <authorList>
            <person name="Goeker M."/>
        </authorList>
    </citation>
    <scope>NUCLEOTIDE SEQUENCE [LARGE SCALE GENOMIC DNA]</scope>
    <source>
        <strain evidence="1 2">DSM 23382</strain>
    </source>
</reference>
<name>A0A2T5VGD1_9HYPH</name>
<protein>
    <submittedName>
        <fullName evidence="1">Uncharacterized protein</fullName>
    </submittedName>
</protein>
<organism evidence="1 2">
    <name type="scientific">Breoghania corrubedonensis</name>
    <dbReference type="NCBI Taxonomy" id="665038"/>
    <lineage>
        <taxon>Bacteria</taxon>
        <taxon>Pseudomonadati</taxon>
        <taxon>Pseudomonadota</taxon>
        <taxon>Alphaproteobacteria</taxon>
        <taxon>Hyphomicrobiales</taxon>
        <taxon>Stappiaceae</taxon>
        <taxon>Breoghania</taxon>
    </lineage>
</organism>